<feature type="binding site" evidence="7">
    <location>
        <position position="12"/>
    </location>
    <ligand>
        <name>S-adenosyl-L-methionine</name>
        <dbReference type="ChEBI" id="CHEBI:59789"/>
    </ligand>
</feature>
<dbReference type="RefSeq" id="WP_128996425.1">
    <property type="nucleotide sequence ID" value="NZ_PDKN01000005.1"/>
</dbReference>
<feature type="binding site" evidence="7">
    <location>
        <position position="182"/>
    </location>
    <ligand>
        <name>S-adenosyl-L-methionine</name>
        <dbReference type="ChEBI" id="CHEBI:59789"/>
    </ligand>
</feature>
<name>A0A4V1LNW2_9BACT</name>
<dbReference type="GO" id="GO:0009007">
    <property type="term" value="F:site-specific DNA-methyltransferase (adenine-specific) activity"/>
    <property type="evidence" value="ECO:0007669"/>
    <property type="project" value="UniProtKB-UniRule"/>
</dbReference>
<dbReference type="PANTHER" id="PTHR30481:SF3">
    <property type="entry name" value="DNA ADENINE METHYLASE"/>
    <property type="match status" value="1"/>
</dbReference>
<dbReference type="PIRSF" id="PIRSF000398">
    <property type="entry name" value="M_m6A_EcoRV"/>
    <property type="match status" value="1"/>
</dbReference>
<keyword evidence="10" id="KW-1185">Reference proteome</keyword>
<feature type="binding site" evidence="7">
    <location>
        <position position="53"/>
    </location>
    <ligand>
        <name>S-adenosyl-L-methionine</name>
        <dbReference type="ChEBI" id="CHEBI:59789"/>
    </ligand>
</feature>
<dbReference type="InterPro" id="IPR023095">
    <property type="entry name" value="Ade_MeTrfase_dom_2"/>
</dbReference>
<comment type="similarity">
    <text evidence="1 8">Belongs to the N(4)/N(6)-methyltransferase family.</text>
</comment>
<dbReference type="InterPro" id="IPR012327">
    <property type="entry name" value="MeTrfase_D12"/>
</dbReference>
<evidence type="ECO:0000256" key="7">
    <source>
        <dbReference type="PIRSR" id="PIRSR000398-1"/>
    </source>
</evidence>
<reference evidence="9 10" key="1">
    <citation type="submission" date="2017-10" db="EMBL/GenBank/DDBJ databases">
        <title>Genomics of the genus Arcobacter.</title>
        <authorList>
            <person name="Perez-Cataluna A."/>
            <person name="Figueras M.J."/>
        </authorList>
    </citation>
    <scope>NUCLEOTIDE SEQUENCE [LARGE SCALE GENOMIC DNA]</scope>
    <source>
        <strain evidence="9 10">CECT 8987</strain>
    </source>
</reference>
<accession>A0A4V1LNW2</accession>
<dbReference type="SUPFAM" id="SSF53335">
    <property type="entry name" value="S-adenosyl-L-methionine-dependent methyltransferases"/>
    <property type="match status" value="1"/>
</dbReference>
<evidence type="ECO:0000313" key="10">
    <source>
        <dbReference type="Proteomes" id="UP000290657"/>
    </source>
</evidence>
<comment type="caution">
    <text evidence="9">The sequence shown here is derived from an EMBL/GenBank/DDBJ whole genome shotgun (WGS) entry which is preliminary data.</text>
</comment>
<dbReference type="EC" id="2.1.1.72" evidence="2 8"/>
<evidence type="ECO:0000256" key="4">
    <source>
        <dbReference type="ARBA" id="ARBA00022679"/>
    </source>
</evidence>
<dbReference type="NCBIfam" id="TIGR00571">
    <property type="entry name" value="dam"/>
    <property type="match status" value="1"/>
</dbReference>
<dbReference type="InterPro" id="IPR002052">
    <property type="entry name" value="DNA_methylase_N6_adenine_CS"/>
</dbReference>
<evidence type="ECO:0000256" key="3">
    <source>
        <dbReference type="ARBA" id="ARBA00022603"/>
    </source>
</evidence>
<proteinExistence type="inferred from homology"/>
<dbReference type="InterPro" id="IPR029063">
    <property type="entry name" value="SAM-dependent_MTases_sf"/>
</dbReference>
<evidence type="ECO:0000256" key="5">
    <source>
        <dbReference type="ARBA" id="ARBA00022691"/>
    </source>
</evidence>
<dbReference type="Gene3D" id="3.40.50.150">
    <property type="entry name" value="Vaccinia Virus protein VP39"/>
    <property type="match status" value="1"/>
</dbReference>
<dbReference type="PROSITE" id="PS00092">
    <property type="entry name" value="N6_MTASE"/>
    <property type="match status" value="1"/>
</dbReference>
<dbReference type="EMBL" id="PDKN01000005">
    <property type="protein sequence ID" value="RXJ56452.1"/>
    <property type="molecule type" value="Genomic_DNA"/>
</dbReference>
<comment type="catalytic activity">
    <reaction evidence="6 8">
        <text>a 2'-deoxyadenosine in DNA + S-adenosyl-L-methionine = an N(6)-methyl-2'-deoxyadenosine in DNA + S-adenosyl-L-homocysteine + H(+)</text>
        <dbReference type="Rhea" id="RHEA:15197"/>
        <dbReference type="Rhea" id="RHEA-COMP:12418"/>
        <dbReference type="Rhea" id="RHEA-COMP:12419"/>
        <dbReference type="ChEBI" id="CHEBI:15378"/>
        <dbReference type="ChEBI" id="CHEBI:57856"/>
        <dbReference type="ChEBI" id="CHEBI:59789"/>
        <dbReference type="ChEBI" id="CHEBI:90615"/>
        <dbReference type="ChEBI" id="CHEBI:90616"/>
        <dbReference type="EC" id="2.1.1.72"/>
    </reaction>
</comment>
<keyword evidence="3 8" id="KW-0489">Methyltransferase</keyword>
<keyword evidence="4 8" id="KW-0808">Transferase</keyword>
<dbReference type="PRINTS" id="PR00505">
    <property type="entry name" value="D12N6MTFRASE"/>
</dbReference>
<gene>
    <name evidence="9" type="ORF">CRV04_08525</name>
</gene>
<keyword evidence="5 8" id="KW-0949">S-adenosyl-L-methionine</keyword>
<dbReference type="PANTHER" id="PTHR30481">
    <property type="entry name" value="DNA ADENINE METHYLASE"/>
    <property type="match status" value="1"/>
</dbReference>
<protein>
    <recommendedName>
        <fullName evidence="2 8">Site-specific DNA-methyltransferase (adenine-specific)</fullName>
        <ecNumber evidence="2 8">2.1.1.72</ecNumber>
    </recommendedName>
</protein>
<organism evidence="9 10">
    <name type="scientific">Candidatus Marinarcus aquaticus</name>
    <dbReference type="NCBI Taxonomy" id="2044504"/>
    <lineage>
        <taxon>Bacteria</taxon>
        <taxon>Pseudomonadati</taxon>
        <taxon>Campylobacterota</taxon>
        <taxon>Epsilonproteobacteria</taxon>
        <taxon>Campylobacterales</taxon>
        <taxon>Arcobacteraceae</taxon>
        <taxon>Candidatus Marinarcus</taxon>
    </lineage>
</organism>
<dbReference type="AlphaFoldDB" id="A0A4V1LNW2"/>
<dbReference type="Gene3D" id="1.10.1020.10">
    <property type="entry name" value="Adenine-specific Methyltransferase, Domain 2"/>
    <property type="match status" value="1"/>
</dbReference>
<dbReference type="GO" id="GO:0043565">
    <property type="term" value="F:sequence-specific DNA binding"/>
    <property type="evidence" value="ECO:0007669"/>
    <property type="project" value="TreeGrafter"/>
</dbReference>
<feature type="binding site" evidence="7">
    <location>
        <position position="8"/>
    </location>
    <ligand>
        <name>S-adenosyl-L-methionine</name>
        <dbReference type="ChEBI" id="CHEBI:59789"/>
    </ligand>
</feature>
<sequence>MCKPVIKWVGGKRQLLNELKKYMPEKFNTYFEPFIGGGALFFDLKLEKSFINDYNSELTNLYEIIKNNPKELIKDLGKHQNNADYYYKIRALDRTPTKYKRLTNIKKASRFIYLNKTGFNGLYRVNKSGQFNVPFGKYKNPNYADFDNIFACSDLLQETTILNGDFEIIKPYICKGDFIYFDPPYVPLNETSSFTEYTDKGFDEDMQFRLKELCDYIHSIGAFFMLSNSYTDYIKDLYNEYELITVQANRALNCKASGRGKINEYIVVNYKIKKGN</sequence>
<dbReference type="GO" id="GO:0006298">
    <property type="term" value="P:mismatch repair"/>
    <property type="evidence" value="ECO:0007669"/>
    <property type="project" value="TreeGrafter"/>
</dbReference>
<dbReference type="GO" id="GO:0009307">
    <property type="term" value="P:DNA restriction-modification system"/>
    <property type="evidence" value="ECO:0007669"/>
    <property type="project" value="InterPro"/>
</dbReference>
<dbReference type="Proteomes" id="UP000290657">
    <property type="component" value="Unassembled WGS sequence"/>
</dbReference>
<dbReference type="Pfam" id="PF02086">
    <property type="entry name" value="MethyltransfD12"/>
    <property type="match status" value="1"/>
</dbReference>
<evidence type="ECO:0000256" key="2">
    <source>
        <dbReference type="ARBA" id="ARBA00011900"/>
    </source>
</evidence>
<dbReference type="InterPro" id="IPR012263">
    <property type="entry name" value="M_m6A_EcoRV"/>
</dbReference>
<evidence type="ECO:0000313" key="9">
    <source>
        <dbReference type="EMBL" id="RXJ56452.1"/>
    </source>
</evidence>
<evidence type="ECO:0000256" key="8">
    <source>
        <dbReference type="RuleBase" id="RU361257"/>
    </source>
</evidence>
<dbReference type="GO" id="GO:1904047">
    <property type="term" value="F:S-adenosyl-L-methionine binding"/>
    <property type="evidence" value="ECO:0007669"/>
    <property type="project" value="TreeGrafter"/>
</dbReference>
<evidence type="ECO:0000256" key="1">
    <source>
        <dbReference type="ARBA" id="ARBA00006594"/>
    </source>
</evidence>
<dbReference type="GO" id="GO:0032259">
    <property type="term" value="P:methylation"/>
    <property type="evidence" value="ECO:0007669"/>
    <property type="project" value="UniProtKB-KW"/>
</dbReference>
<evidence type="ECO:0000256" key="6">
    <source>
        <dbReference type="ARBA" id="ARBA00047942"/>
    </source>
</evidence>
<dbReference type="OrthoDB" id="9805629at2"/>